<evidence type="ECO:0000256" key="1">
    <source>
        <dbReference type="SAM" id="MobiDB-lite"/>
    </source>
</evidence>
<evidence type="ECO:0000313" key="3">
    <source>
        <dbReference type="Proteomes" id="UP000027222"/>
    </source>
</evidence>
<name>A0A067T3Z7_GALM3</name>
<evidence type="ECO:0000313" key="2">
    <source>
        <dbReference type="EMBL" id="KDR77851.1"/>
    </source>
</evidence>
<dbReference type="EMBL" id="KL142376">
    <property type="protein sequence ID" value="KDR77851.1"/>
    <property type="molecule type" value="Genomic_DNA"/>
</dbReference>
<keyword evidence="3" id="KW-1185">Reference proteome</keyword>
<protein>
    <submittedName>
        <fullName evidence="2">Uncharacterized protein</fullName>
    </submittedName>
</protein>
<proteinExistence type="predicted"/>
<dbReference type="Proteomes" id="UP000027222">
    <property type="component" value="Unassembled WGS sequence"/>
</dbReference>
<reference evidence="3" key="1">
    <citation type="journal article" date="2014" name="Proc. Natl. Acad. Sci. U.S.A.">
        <title>Extensive sampling of basidiomycete genomes demonstrates inadequacy of the white-rot/brown-rot paradigm for wood decay fungi.</title>
        <authorList>
            <person name="Riley R."/>
            <person name="Salamov A.A."/>
            <person name="Brown D.W."/>
            <person name="Nagy L.G."/>
            <person name="Floudas D."/>
            <person name="Held B.W."/>
            <person name="Levasseur A."/>
            <person name="Lombard V."/>
            <person name="Morin E."/>
            <person name="Otillar R."/>
            <person name="Lindquist E.A."/>
            <person name="Sun H."/>
            <person name="LaButti K.M."/>
            <person name="Schmutz J."/>
            <person name="Jabbour D."/>
            <person name="Luo H."/>
            <person name="Baker S.E."/>
            <person name="Pisabarro A.G."/>
            <person name="Walton J.D."/>
            <person name="Blanchette R.A."/>
            <person name="Henrissat B."/>
            <person name="Martin F."/>
            <person name="Cullen D."/>
            <person name="Hibbett D.S."/>
            <person name="Grigoriev I.V."/>
        </authorList>
    </citation>
    <scope>NUCLEOTIDE SEQUENCE [LARGE SCALE GENOMIC DNA]</scope>
    <source>
        <strain evidence="3">CBS 339.88</strain>
    </source>
</reference>
<dbReference type="HOGENOM" id="CLU_831695_0_0_1"/>
<feature type="compositionally biased region" description="Polar residues" evidence="1">
    <location>
        <begin position="8"/>
        <end position="24"/>
    </location>
</feature>
<organism evidence="2 3">
    <name type="scientific">Galerina marginata (strain CBS 339.88)</name>
    <dbReference type="NCBI Taxonomy" id="685588"/>
    <lineage>
        <taxon>Eukaryota</taxon>
        <taxon>Fungi</taxon>
        <taxon>Dikarya</taxon>
        <taxon>Basidiomycota</taxon>
        <taxon>Agaricomycotina</taxon>
        <taxon>Agaricomycetes</taxon>
        <taxon>Agaricomycetidae</taxon>
        <taxon>Agaricales</taxon>
        <taxon>Agaricineae</taxon>
        <taxon>Strophariaceae</taxon>
        <taxon>Galerina</taxon>
    </lineage>
</organism>
<dbReference type="AlphaFoldDB" id="A0A067T3Z7"/>
<accession>A0A067T3Z7</accession>
<sequence>MPVYDSRLINSPSSASRMRPSISTRGRRVAEEEQEWRWWPSGVWYEASSNSNGIGQAQHFPLRRLRLEHRDGPTLTLEELVLEQISAPRHVSGCWSSGVKIEDGWPICGGKVLSIDAPVVFLRWPSLLSTATSQAHQFTSLASQMWPSTRTKDVVALSAALFPNNWFISTSPATAMSFLGRTGAGAAAGAAAERMAWKCLVLRLGACKKVRRQTEIRLGYGVGRTRYSSNSSSSCLIENFAHIPSCSILIDLHDQGSPPRLVVSARGGRGVPFRLSILLPGRVSRAYIRLSNVVRLYDQRPPPERIAAARGQGGRGPTLLFVIAVVGPARLSSS</sequence>
<gene>
    <name evidence="2" type="ORF">GALMADRAFT_210072</name>
</gene>
<feature type="region of interest" description="Disordered" evidence="1">
    <location>
        <begin position="1"/>
        <end position="26"/>
    </location>
</feature>